<feature type="compositionally biased region" description="Polar residues" evidence="7">
    <location>
        <begin position="176"/>
        <end position="191"/>
    </location>
</feature>
<keyword evidence="2" id="KW-0548">Nucleotidyltransferase</keyword>
<dbReference type="GO" id="GO:0016787">
    <property type="term" value="F:hydrolase activity"/>
    <property type="evidence" value="ECO:0007669"/>
    <property type="project" value="UniProtKB-KW"/>
</dbReference>
<keyword evidence="6" id="KW-0695">RNA-directed DNA polymerase</keyword>
<feature type="domain" description="Reverse transcriptase RNase H-like" evidence="8">
    <location>
        <begin position="9"/>
        <end position="129"/>
    </location>
</feature>
<evidence type="ECO:0000259" key="8">
    <source>
        <dbReference type="Pfam" id="PF17917"/>
    </source>
</evidence>
<dbReference type="SUPFAM" id="SSF56672">
    <property type="entry name" value="DNA/RNA polymerases"/>
    <property type="match status" value="1"/>
</dbReference>
<protein>
    <submittedName>
        <fullName evidence="9">Unnamed protein product</fullName>
    </submittedName>
</protein>
<sequence length="237" mass="26957">MVPLAHPNPNMDVWLYTDASQDYWGAAVTQLPAGEAQRPLAKQDHRPLAFLSGRFVGAARRWWTIEKAACAIVEATRRLEYLLLRPRGFRQYTDHRDLVYIFNPYPTDGTMARYQADKLQRWALSLMSFQYIIEHVPREVNLWGDLLSRWGAGQVREDKQEATRVVRLAVVERVSPSRTPSSSGRQRQILKQSKMHHVKRLKTSKGPSRLANGSSWSCPLDKSGSQPTQSIRGSACA</sequence>
<dbReference type="GO" id="GO:0003964">
    <property type="term" value="F:RNA-directed DNA polymerase activity"/>
    <property type="evidence" value="ECO:0007669"/>
    <property type="project" value="UniProtKB-KW"/>
</dbReference>
<keyword evidence="3" id="KW-0540">Nuclease</keyword>
<name>A0A9W6U2M8_9STRA</name>
<evidence type="ECO:0000256" key="6">
    <source>
        <dbReference type="ARBA" id="ARBA00022918"/>
    </source>
</evidence>
<dbReference type="Pfam" id="PF17917">
    <property type="entry name" value="RT_RNaseH"/>
    <property type="match status" value="1"/>
</dbReference>
<feature type="region of interest" description="Disordered" evidence="7">
    <location>
        <begin position="176"/>
        <end position="237"/>
    </location>
</feature>
<evidence type="ECO:0000313" key="9">
    <source>
        <dbReference type="EMBL" id="GMF24236.1"/>
    </source>
</evidence>
<evidence type="ECO:0000313" key="10">
    <source>
        <dbReference type="Proteomes" id="UP001165121"/>
    </source>
</evidence>
<dbReference type="InterPro" id="IPR041373">
    <property type="entry name" value="RT_RNaseH"/>
</dbReference>
<organism evidence="9 10">
    <name type="scientific">Phytophthora fragariaefolia</name>
    <dbReference type="NCBI Taxonomy" id="1490495"/>
    <lineage>
        <taxon>Eukaryota</taxon>
        <taxon>Sar</taxon>
        <taxon>Stramenopiles</taxon>
        <taxon>Oomycota</taxon>
        <taxon>Peronosporomycetes</taxon>
        <taxon>Peronosporales</taxon>
        <taxon>Peronosporaceae</taxon>
        <taxon>Phytophthora</taxon>
    </lineage>
</organism>
<dbReference type="PANTHER" id="PTHR37984">
    <property type="entry name" value="PROTEIN CBG26694"/>
    <property type="match status" value="1"/>
</dbReference>
<evidence type="ECO:0000256" key="1">
    <source>
        <dbReference type="ARBA" id="ARBA00022679"/>
    </source>
</evidence>
<dbReference type="PANTHER" id="PTHR37984:SF5">
    <property type="entry name" value="PROTEIN NYNRIN-LIKE"/>
    <property type="match status" value="1"/>
</dbReference>
<keyword evidence="10" id="KW-1185">Reference proteome</keyword>
<evidence type="ECO:0000256" key="5">
    <source>
        <dbReference type="ARBA" id="ARBA00022801"/>
    </source>
</evidence>
<gene>
    <name evidence="9" type="ORF">Pfra01_000403300</name>
</gene>
<dbReference type="InterPro" id="IPR043502">
    <property type="entry name" value="DNA/RNA_pol_sf"/>
</dbReference>
<proteinExistence type="predicted"/>
<reference evidence="9" key="1">
    <citation type="submission" date="2023-04" db="EMBL/GenBank/DDBJ databases">
        <title>Phytophthora fragariaefolia NBRC 109709.</title>
        <authorList>
            <person name="Ichikawa N."/>
            <person name="Sato H."/>
            <person name="Tonouchi N."/>
        </authorList>
    </citation>
    <scope>NUCLEOTIDE SEQUENCE</scope>
    <source>
        <strain evidence="9">NBRC 109709</strain>
    </source>
</reference>
<keyword evidence="4" id="KW-0255">Endonuclease</keyword>
<dbReference type="AlphaFoldDB" id="A0A9W6U2M8"/>
<keyword evidence="1" id="KW-0808">Transferase</keyword>
<dbReference type="OrthoDB" id="125320at2759"/>
<dbReference type="InterPro" id="IPR050951">
    <property type="entry name" value="Retrovirus_Pol_polyprotein"/>
</dbReference>
<comment type="caution">
    <text evidence="9">The sequence shown here is derived from an EMBL/GenBank/DDBJ whole genome shotgun (WGS) entry which is preliminary data.</text>
</comment>
<dbReference type="Proteomes" id="UP001165121">
    <property type="component" value="Unassembled WGS sequence"/>
</dbReference>
<dbReference type="GO" id="GO:0004519">
    <property type="term" value="F:endonuclease activity"/>
    <property type="evidence" value="ECO:0007669"/>
    <property type="project" value="UniProtKB-KW"/>
</dbReference>
<keyword evidence="5" id="KW-0378">Hydrolase</keyword>
<evidence type="ECO:0000256" key="2">
    <source>
        <dbReference type="ARBA" id="ARBA00022695"/>
    </source>
</evidence>
<evidence type="ECO:0000256" key="3">
    <source>
        <dbReference type="ARBA" id="ARBA00022722"/>
    </source>
</evidence>
<feature type="compositionally biased region" description="Polar residues" evidence="7">
    <location>
        <begin position="211"/>
        <end position="237"/>
    </location>
</feature>
<feature type="compositionally biased region" description="Basic residues" evidence="7">
    <location>
        <begin position="193"/>
        <end position="203"/>
    </location>
</feature>
<evidence type="ECO:0000256" key="4">
    <source>
        <dbReference type="ARBA" id="ARBA00022759"/>
    </source>
</evidence>
<accession>A0A9W6U2M8</accession>
<evidence type="ECO:0000256" key="7">
    <source>
        <dbReference type="SAM" id="MobiDB-lite"/>
    </source>
</evidence>
<dbReference type="EMBL" id="BSXT01000315">
    <property type="protein sequence ID" value="GMF24236.1"/>
    <property type="molecule type" value="Genomic_DNA"/>
</dbReference>